<dbReference type="AlphaFoldDB" id="A0A7D9KWM1"/>
<evidence type="ECO:0000313" key="6">
    <source>
        <dbReference type="EMBL" id="CAB4021753.1"/>
    </source>
</evidence>
<dbReference type="SMART" id="SM00360">
    <property type="entry name" value="RRM"/>
    <property type="match status" value="2"/>
</dbReference>
<dbReference type="GO" id="GO:0005737">
    <property type="term" value="C:cytoplasm"/>
    <property type="evidence" value="ECO:0007669"/>
    <property type="project" value="TreeGrafter"/>
</dbReference>
<protein>
    <submittedName>
        <fullName evidence="6">Poly [ADP-ribose] polymerase 14-like</fullName>
    </submittedName>
</protein>
<feature type="non-terminal residue" evidence="6">
    <location>
        <position position="1"/>
    </location>
</feature>
<sequence length="942" mass="106376">MFFESGKHSGGGEIEKIERCQPDVAHITFFSAEVAAQVLKQDKLELDGYLLQLKEKQPELNLPRDRKKLYVENIPPKATEDSLSNYIEVRAKMTAREVQLGKNGNALITFDGEPDMKKILEYNKRLEGAVLRISNPALCNSILVTGLTKNTTKQAIEMYFENEKNGGGKIYGGIIYQKDKGKAVVSFCDPHVVQTLSAKEQKLNGSDLFLREHYQFMEAIAETSSKTIKLNTDVLGHVLKIFEEEIRDRFGAETLETLNEKQEEFILEKEVAEKFEEYMQQFTVKEIQFCKKLLYTSREELELMITTLNKNNITIAIEEKLPQLKLVGKVEYVKGIYEQLRYKIAEMEKGLDVETDQLTMPVYKLELLLLHGVDKMLKNDFHVDVKIEPPKKTITIKGPKKQVSSATKDALQKCSQIMEDHIDLNETGKRFLETGRLDMLNDGMKAVGLKGMISLGESKTNKAKILVFDNAAVKDAHSYLNSNMFEEQYLLDDDSLNLLNSNKWKEFCEDITTNTSVFIHKSKTNEISLMGKKPEVKKAYERLQDFMKRNTIVKATIDLGEGYAGYLIKYCSKDVDEIERKFEEQSVRVHFVEDEGTMKIDGTKEGVKEAKKRMEAILSNIATGKLSFKKPRMQKYLESEEGNVFIKGIESKHKCLLRLTEDDGGRSSKVSSTGAKAILDKPTSKLLCSYGTRKKVLLKVYKGDITAHRCDVIVNAANENLQHIGGVAKSIVDAGGKEIQYECDAHVKAEGKLYEGECFSGSPGNLPCKRLVHAVGPRWDNSKREKICKILRVTCTKALEEAMAYQSIALPAIGSGVFGIPKEVCADIMIQAAEEFSNKHENSTLKEIHFVNNDDASGQVFANKFRERFGGLVQSSFKENQAKRTSSRFVASETRFYSQIEVNKPEPDHAGGLLRRQHPGDFIITKRNMKISVVVGDLSTYK</sequence>
<dbReference type="GO" id="GO:0010629">
    <property type="term" value="P:negative regulation of gene expression"/>
    <property type="evidence" value="ECO:0007669"/>
    <property type="project" value="TreeGrafter"/>
</dbReference>
<dbReference type="PROSITE" id="PS50102">
    <property type="entry name" value="RRM"/>
    <property type="match status" value="1"/>
</dbReference>
<dbReference type="GO" id="GO:0003714">
    <property type="term" value="F:transcription corepressor activity"/>
    <property type="evidence" value="ECO:0007669"/>
    <property type="project" value="TreeGrafter"/>
</dbReference>
<name>A0A7D9KWM1_PARCT</name>
<dbReference type="InterPro" id="IPR052056">
    <property type="entry name" value="Mono-ARTD/PARP"/>
</dbReference>
<dbReference type="InterPro" id="IPR002589">
    <property type="entry name" value="Macro_dom"/>
</dbReference>
<dbReference type="SMART" id="SM00506">
    <property type="entry name" value="A1pp"/>
    <property type="match status" value="1"/>
</dbReference>
<dbReference type="SUPFAM" id="SSF54791">
    <property type="entry name" value="Eukaryotic type KH-domain (KH-domain type I)"/>
    <property type="match status" value="1"/>
</dbReference>
<evidence type="ECO:0000256" key="2">
    <source>
        <dbReference type="ARBA" id="ARBA00022676"/>
    </source>
</evidence>
<dbReference type="PANTHER" id="PTHR14453:SF102">
    <property type="entry name" value="PROTEIN MONO-ADP-RIBOSYLTRANSFERASE PARP14-LIKE"/>
    <property type="match status" value="1"/>
</dbReference>
<evidence type="ECO:0000256" key="3">
    <source>
        <dbReference type="ARBA" id="ARBA00022679"/>
    </source>
</evidence>
<keyword evidence="3" id="KW-0808">Transferase</keyword>
<organism evidence="6 7">
    <name type="scientific">Paramuricea clavata</name>
    <name type="common">Red gorgonian</name>
    <name type="synonym">Violescent sea-whip</name>
    <dbReference type="NCBI Taxonomy" id="317549"/>
    <lineage>
        <taxon>Eukaryota</taxon>
        <taxon>Metazoa</taxon>
        <taxon>Cnidaria</taxon>
        <taxon>Anthozoa</taxon>
        <taxon>Octocorallia</taxon>
        <taxon>Malacalcyonacea</taxon>
        <taxon>Plexauridae</taxon>
        <taxon>Paramuricea</taxon>
    </lineage>
</organism>
<dbReference type="GO" id="GO:1990404">
    <property type="term" value="F:NAD+-protein mono-ADP-ribosyltransferase activity"/>
    <property type="evidence" value="ECO:0007669"/>
    <property type="project" value="TreeGrafter"/>
</dbReference>
<dbReference type="Proteomes" id="UP001152795">
    <property type="component" value="Unassembled WGS sequence"/>
</dbReference>
<comment type="subcellular location">
    <subcellularLocation>
        <location evidence="1">Nucleus</location>
    </subcellularLocation>
</comment>
<keyword evidence="4" id="KW-0520">NAD</keyword>
<dbReference type="InterPro" id="IPR036612">
    <property type="entry name" value="KH_dom_type_1_sf"/>
</dbReference>
<dbReference type="Pfam" id="PF23085">
    <property type="entry name" value="RRM_PARP14_3"/>
    <property type="match status" value="1"/>
</dbReference>
<reference evidence="6" key="1">
    <citation type="submission" date="2020-04" db="EMBL/GenBank/DDBJ databases">
        <authorList>
            <person name="Alioto T."/>
            <person name="Alioto T."/>
            <person name="Gomez Garrido J."/>
        </authorList>
    </citation>
    <scope>NUCLEOTIDE SEQUENCE</scope>
    <source>
        <strain evidence="6">A484AB</strain>
    </source>
</reference>
<evidence type="ECO:0000313" key="7">
    <source>
        <dbReference type="Proteomes" id="UP001152795"/>
    </source>
</evidence>
<dbReference type="Gene3D" id="3.30.70.330">
    <property type="match status" value="3"/>
</dbReference>
<dbReference type="CDD" id="cd02907">
    <property type="entry name" value="Macro_Af1521_BAL-like"/>
    <property type="match status" value="1"/>
</dbReference>
<evidence type="ECO:0000256" key="1">
    <source>
        <dbReference type="ARBA" id="ARBA00004123"/>
    </source>
</evidence>
<keyword evidence="2" id="KW-0328">Glycosyltransferase</keyword>
<dbReference type="SUPFAM" id="SSF54928">
    <property type="entry name" value="RNA-binding domain, RBD"/>
    <property type="match status" value="1"/>
</dbReference>
<dbReference type="PANTHER" id="PTHR14453">
    <property type="entry name" value="PARP/ZINC FINGER CCCH TYPE DOMAIN CONTAINING PROTEIN"/>
    <property type="match status" value="1"/>
</dbReference>
<dbReference type="GO" id="GO:0070212">
    <property type="term" value="P:protein poly-ADP-ribosylation"/>
    <property type="evidence" value="ECO:0007669"/>
    <property type="project" value="TreeGrafter"/>
</dbReference>
<dbReference type="OrthoDB" id="6159649at2759"/>
<evidence type="ECO:0000256" key="5">
    <source>
        <dbReference type="ARBA" id="ARBA00023242"/>
    </source>
</evidence>
<proteinExistence type="predicted"/>
<dbReference type="GO" id="GO:0005634">
    <property type="term" value="C:nucleus"/>
    <property type="evidence" value="ECO:0007669"/>
    <property type="project" value="UniProtKB-SubCell"/>
</dbReference>
<dbReference type="Pfam" id="PF01661">
    <property type="entry name" value="Macro"/>
    <property type="match status" value="1"/>
</dbReference>
<dbReference type="GO" id="GO:0003723">
    <property type="term" value="F:RNA binding"/>
    <property type="evidence" value="ECO:0007669"/>
    <property type="project" value="UniProtKB-UniRule"/>
</dbReference>
<gene>
    <name evidence="6" type="ORF">PACLA_8A068091</name>
</gene>
<dbReference type="EMBL" id="CACRXK020011601">
    <property type="protein sequence ID" value="CAB4021753.1"/>
    <property type="molecule type" value="Genomic_DNA"/>
</dbReference>
<dbReference type="InterPro" id="IPR035979">
    <property type="entry name" value="RBD_domain_sf"/>
</dbReference>
<comment type="caution">
    <text evidence="6">The sequence shown here is derived from an EMBL/GenBank/DDBJ whole genome shotgun (WGS) entry which is preliminary data.</text>
</comment>
<dbReference type="InterPro" id="IPR012677">
    <property type="entry name" value="Nucleotide-bd_a/b_plait_sf"/>
</dbReference>
<dbReference type="Gene3D" id="3.40.220.10">
    <property type="entry name" value="Leucine Aminopeptidase, subunit E, domain 1"/>
    <property type="match status" value="1"/>
</dbReference>
<accession>A0A7D9KWM1</accession>
<dbReference type="InterPro" id="IPR043472">
    <property type="entry name" value="Macro_dom-like"/>
</dbReference>
<dbReference type="CDD" id="cd00590">
    <property type="entry name" value="RRM_SF"/>
    <property type="match status" value="1"/>
</dbReference>
<keyword evidence="5" id="KW-0539">Nucleus</keyword>
<evidence type="ECO:0000256" key="4">
    <source>
        <dbReference type="ARBA" id="ARBA00023027"/>
    </source>
</evidence>
<dbReference type="SUPFAM" id="SSF52949">
    <property type="entry name" value="Macro domain-like"/>
    <property type="match status" value="1"/>
</dbReference>
<dbReference type="PROSITE" id="PS51154">
    <property type="entry name" value="MACRO"/>
    <property type="match status" value="1"/>
</dbReference>
<dbReference type="GO" id="GO:0003950">
    <property type="term" value="F:NAD+ poly-ADP-ribosyltransferase activity"/>
    <property type="evidence" value="ECO:0007669"/>
    <property type="project" value="TreeGrafter"/>
</dbReference>
<keyword evidence="7" id="KW-1185">Reference proteome</keyword>
<dbReference type="InterPro" id="IPR000504">
    <property type="entry name" value="RRM_dom"/>
</dbReference>